<evidence type="ECO:0000256" key="1">
    <source>
        <dbReference type="SAM" id="Phobius"/>
    </source>
</evidence>
<feature type="transmembrane region" description="Helical" evidence="1">
    <location>
        <begin position="37"/>
        <end position="56"/>
    </location>
</feature>
<keyword evidence="1" id="KW-1133">Transmembrane helix</keyword>
<dbReference type="Proteomes" id="UP000198859">
    <property type="component" value="Chromosome I"/>
</dbReference>
<keyword evidence="4" id="KW-1185">Reference proteome</keyword>
<gene>
    <name evidence="3" type="ORF">SAMN04488570_3311</name>
</gene>
<dbReference type="AlphaFoldDB" id="A0A1H1WXY3"/>
<keyword evidence="1" id="KW-0812">Transmembrane</keyword>
<feature type="transmembrane region" description="Helical" evidence="1">
    <location>
        <begin position="93"/>
        <end position="116"/>
    </location>
</feature>
<evidence type="ECO:0000259" key="2">
    <source>
        <dbReference type="Pfam" id="PF04892"/>
    </source>
</evidence>
<feature type="transmembrane region" description="Helical" evidence="1">
    <location>
        <begin position="63"/>
        <end position="81"/>
    </location>
</feature>
<evidence type="ECO:0000313" key="3">
    <source>
        <dbReference type="EMBL" id="SDT02013.1"/>
    </source>
</evidence>
<reference evidence="4" key="1">
    <citation type="submission" date="2016-10" db="EMBL/GenBank/DDBJ databases">
        <authorList>
            <person name="Varghese N."/>
            <person name="Submissions S."/>
        </authorList>
    </citation>
    <scope>NUCLEOTIDE SEQUENCE [LARGE SCALE GENOMIC DNA]</scope>
    <source>
        <strain evidence="4">DSM 22127</strain>
    </source>
</reference>
<dbReference type="STRING" id="642780.SAMN04488570_3311"/>
<name>A0A1H1WXY3_9ACTN</name>
<dbReference type="InterPro" id="IPR006976">
    <property type="entry name" value="VanZ-like"/>
</dbReference>
<dbReference type="EMBL" id="LT629757">
    <property type="protein sequence ID" value="SDT02013.1"/>
    <property type="molecule type" value="Genomic_DNA"/>
</dbReference>
<proteinExistence type="predicted"/>
<sequence>MLFSPTSTLQSDLVVRLSDRLATVLPPAWVTYTRMEVVMNAVIIMPLSFLGSIAVRRWRWQDWTAYGLLGAMVVEVAQGLLLPDREPAFSDVVANALGAAGGALAHAVLAGLVGTLSRTRSRAAR</sequence>
<protein>
    <submittedName>
        <fullName evidence="3">VanZ like family protein</fullName>
    </submittedName>
</protein>
<accession>A0A1H1WXY3</accession>
<evidence type="ECO:0000313" key="4">
    <source>
        <dbReference type="Proteomes" id="UP000198859"/>
    </source>
</evidence>
<feature type="domain" description="VanZ-like" evidence="2">
    <location>
        <begin position="31"/>
        <end position="106"/>
    </location>
</feature>
<dbReference type="Pfam" id="PF04892">
    <property type="entry name" value="VanZ"/>
    <property type="match status" value="1"/>
</dbReference>
<organism evidence="3 4">
    <name type="scientific">Nocardioides scoriae</name>
    <dbReference type="NCBI Taxonomy" id="642780"/>
    <lineage>
        <taxon>Bacteria</taxon>
        <taxon>Bacillati</taxon>
        <taxon>Actinomycetota</taxon>
        <taxon>Actinomycetes</taxon>
        <taxon>Propionibacteriales</taxon>
        <taxon>Nocardioidaceae</taxon>
        <taxon>Nocardioides</taxon>
    </lineage>
</organism>
<keyword evidence="1" id="KW-0472">Membrane</keyword>